<dbReference type="Gene3D" id="3.90.550.10">
    <property type="entry name" value="Spore Coat Polysaccharide Biosynthesis Protein SpsA, Chain A"/>
    <property type="match status" value="1"/>
</dbReference>
<dbReference type="SUPFAM" id="SSF53448">
    <property type="entry name" value="Nucleotide-diphospho-sugar transferases"/>
    <property type="match status" value="1"/>
</dbReference>
<evidence type="ECO:0000259" key="6">
    <source>
        <dbReference type="Pfam" id="PF00535"/>
    </source>
</evidence>
<evidence type="ECO:0000256" key="2">
    <source>
        <dbReference type="ARBA" id="ARBA00022475"/>
    </source>
</evidence>
<comment type="subcellular location">
    <subcellularLocation>
        <location evidence="1">Cell membrane</location>
    </subcellularLocation>
</comment>
<dbReference type="Pfam" id="PF00535">
    <property type="entry name" value="Glycos_transf_2"/>
    <property type="match status" value="1"/>
</dbReference>
<dbReference type="GO" id="GO:0005886">
    <property type="term" value="C:plasma membrane"/>
    <property type="evidence" value="ECO:0007669"/>
    <property type="project" value="UniProtKB-SubCell"/>
</dbReference>
<feature type="domain" description="Glycosyltransferase 2-like" evidence="6">
    <location>
        <begin position="4"/>
        <end position="163"/>
    </location>
</feature>
<dbReference type="AlphaFoldDB" id="A0A679JIM7"/>
<evidence type="ECO:0000256" key="3">
    <source>
        <dbReference type="ARBA" id="ARBA00022676"/>
    </source>
</evidence>
<proteinExistence type="predicted"/>
<accession>A0A679JIM7</accession>
<dbReference type="InterPro" id="IPR001173">
    <property type="entry name" value="Glyco_trans_2-like"/>
</dbReference>
<evidence type="ECO:0000256" key="1">
    <source>
        <dbReference type="ARBA" id="ARBA00004236"/>
    </source>
</evidence>
<gene>
    <name evidence="7" type="ORF">VVAX_06672</name>
</gene>
<protein>
    <recommendedName>
        <fullName evidence="6">Glycosyltransferase 2-like domain-containing protein</fullName>
    </recommendedName>
</protein>
<reference evidence="7" key="1">
    <citation type="submission" date="2019-12" db="EMBL/GenBank/DDBJ databases">
        <authorList>
            <person name="Cremers G."/>
        </authorList>
    </citation>
    <scope>NUCLEOTIDE SEQUENCE</scope>
    <source>
        <strain evidence="7">Vvax</strain>
    </source>
</reference>
<keyword evidence="4" id="KW-0808">Transferase</keyword>
<dbReference type="GO" id="GO:0016757">
    <property type="term" value="F:glycosyltransferase activity"/>
    <property type="evidence" value="ECO:0007669"/>
    <property type="project" value="UniProtKB-KW"/>
</dbReference>
<evidence type="ECO:0000313" key="7">
    <source>
        <dbReference type="EMBL" id="CAA2110429.1"/>
    </source>
</evidence>
<dbReference type="PANTHER" id="PTHR43646:SF2">
    <property type="entry name" value="GLYCOSYLTRANSFERASE 2-LIKE DOMAIN-CONTAINING PROTEIN"/>
    <property type="match status" value="1"/>
</dbReference>
<dbReference type="RefSeq" id="WP_339094937.1">
    <property type="nucleotide sequence ID" value="NZ_LR743508.1"/>
</dbReference>
<dbReference type="PANTHER" id="PTHR43646">
    <property type="entry name" value="GLYCOSYLTRANSFERASE"/>
    <property type="match status" value="1"/>
</dbReference>
<keyword evidence="3" id="KW-0328">Glycosyltransferase</keyword>
<name>A0A679JIM7_VARPD</name>
<evidence type="ECO:0000256" key="5">
    <source>
        <dbReference type="ARBA" id="ARBA00023136"/>
    </source>
</evidence>
<sequence length="239" mass="24877">MIGIVVPAHNEEALVRDCLRSLKEAASHPALAGEPVEIVVVLDSCTDATGVIANASGATTLSIRACNVGMARAVGAQLLILRGARWLAFTDADTVVSPSWLADQLSLQADAVCGTVGVADWTPHGRHAALLASHFMQTYNDDHGHSHVHGANLGVSTEAYRRVGGFRHLACSEDVALVDALVASGASVAWSAKPRVTTSARKDARAVGGFADALLHAVAQRLEAASQPLFLPAPVLQNT</sequence>
<keyword evidence="5" id="KW-0472">Membrane</keyword>
<organism evidence="7">
    <name type="scientific">Variovorax paradoxus</name>
    <dbReference type="NCBI Taxonomy" id="34073"/>
    <lineage>
        <taxon>Bacteria</taxon>
        <taxon>Pseudomonadati</taxon>
        <taxon>Pseudomonadota</taxon>
        <taxon>Betaproteobacteria</taxon>
        <taxon>Burkholderiales</taxon>
        <taxon>Comamonadaceae</taxon>
        <taxon>Variovorax</taxon>
    </lineage>
</organism>
<dbReference type="InterPro" id="IPR029044">
    <property type="entry name" value="Nucleotide-diphossugar_trans"/>
</dbReference>
<dbReference type="EMBL" id="LR743508">
    <property type="protein sequence ID" value="CAA2110429.1"/>
    <property type="molecule type" value="Genomic_DNA"/>
</dbReference>
<evidence type="ECO:0000256" key="4">
    <source>
        <dbReference type="ARBA" id="ARBA00022679"/>
    </source>
</evidence>
<keyword evidence="2" id="KW-1003">Cell membrane</keyword>